<keyword evidence="2" id="KW-0732">Signal</keyword>
<evidence type="ECO:0000256" key="1">
    <source>
        <dbReference type="SAM" id="MobiDB-lite"/>
    </source>
</evidence>
<organism evidence="3 4">
    <name type="scientific">Monilinia vaccinii-corymbosi</name>
    <dbReference type="NCBI Taxonomy" id="61207"/>
    <lineage>
        <taxon>Eukaryota</taxon>
        <taxon>Fungi</taxon>
        <taxon>Dikarya</taxon>
        <taxon>Ascomycota</taxon>
        <taxon>Pezizomycotina</taxon>
        <taxon>Leotiomycetes</taxon>
        <taxon>Helotiales</taxon>
        <taxon>Sclerotiniaceae</taxon>
        <taxon>Monilinia</taxon>
    </lineage>
</organism>
<protein>
    <submittedName>
        <fullName evidence="3">Uncharacterized protein</fullName>
    </submittedName>
</protein>
<feature type="region of interest" description="Disordered" evidence="1">
    <location>
        <begin position="201"/>
        <end position="220"/>
    </location>
</feature>
<feature type="region of interest" description="Disordered" evidence="1">
    <location>
        <begin position="514"/>
        <end position="536"/>
    </location>
</feature>
<reference evidence="3" key="1">
    <citation type="submission" date="2020-10" db="EMBL/GenBank/DDBJ databases">
        <title>Genome Sequence of Monilinia vaccinii-corymbosi Sheds Light on Mummy Berry Disease Infection of Blueberry and Mating Type.</title>
        <authorList>
            <person name="Yow A.G."/>
            <person name="Zhang Y."/>
            <person name="Bansal K."/>
            <person name="Eacker S.M."/>
            <person name="Sullivan S."/>
            <person name="Liachko I."/>
            <person name="Cubeta M.A."/>
            <person name="Rollins J.A."/>
            <person name="Ashrafi H."/>
        </authorList>
    </citation>
    <scope>NUCLEOTIDE SEQUENCE</scope>
    <source>
        <strain evidence="3">RL-1</strain>
    </source>
</reference>
<evidence type="ECO:0000256" key="2">
    <source>
        <dbReference type="SAM" id="SignalP"/>
    </source>
</evidence>
<dbReference type="Proteomes" id="UP000672032">
    <property type="component" value="Chromosome 5"/>
</dbReference>
<proteinExistence type="predicted"/>
<dbReference type="AlphaFoldDB" id="A0A8A3PJU2"/>
<sequence length="536" mass="56229">MKPFACFAVILLARFALSENLPSCAPPPQIKYCELDDYLQALKNQTTSGPQFCGKYLEDDSISLPNYVPAAASASSISSACSCLIQAQTTPKPTASTNSSYILGSAGSSISTTEVSSHGVSAATALSSAILFASPSLTPIVPQSVNEYTTSTIYTLSTITYTESGKTFTVTDTVVDYVTASPVTNSSSSTQIIAALSTSSSMSSTKGHSRTRCPNGPQATQRYPFGNETSSYKPTASGGVFLSSPSGIAYPSSVKYPMSNSTLSQNPLGTGYPASLTAYIMATSIRSNSPARTGYPLNNSTASEFPRGTGYPIPRNSTALHVPSGTGYSISANCTTSYIPSGTGYPIPRNSTAPSIFPTSTPSLKIIGRVSKLPETIGISITRASSAISSSYLPSVTAFCSTDAAALLYSEAGSSATSYCSSLLSIQPRFVHGGYKFITQTTYTTRTRTRTRTTTIAPTSVTVLKRSTELDLYPLTSTYDLDQQSSACSCLSIQLAEISVTTTIPVHTRSTIVTSTKSHTPAPTQAVVDEDPSVRL</sequence>
<feature type="compositionally biased region" description="Polar residues" evidence="1">
    <location>
        <begin position="514"/>
        <end position="523"/>
    </location>
</feature>
<dbReference type="OrthoDB" id="5423750at2759"/>
<gene>
    <name evidence="3" type="ORF">DSL72_008043</name>
</gene>
<dbReference type="EMBL" id="CP063409">
    <property type="protein sequence ID" value="QSZ35176.1"/>
    <property type="molecule type" value="Genomic_DNA"/>
</dbReference>
<feature type="chain" id="PRO_5032574991" evidence="2">
    <location>
        <begin position="19"/>
        <end position="536"/>
    </location>
</feature>
<keyword evidence="4" id="KW-1185">Reference proteome</keyword>
<evidence type="ECO:0000313" key="3">
    <source>
        <dbReference type="EMBL" id="QSZ35176.1"/>
    </source>
</evidence>
<evidence type="ECO:0000313" key="4">
    <source>
        <dbReference type="Proteomes" id="UP000672032"/>
    </source>
</evidence>
<name>A0A8A3PJU2_9HELO</name>
<feature type="signal peptide" evidence="2">
    <location>
        <begin position="1"/>
        <end position="18"/>
    </location>
</feature>
<accession>A0A8A3PJU2</accession>